<proteinExistence type="predicted"/>
<name>A0A1V9XMT0_9ACAR</name>
<dbReference type="InParanoid" id="A0A1V9XMT0"/>
<evidence type="ECO:0000256" key="1">
    <source>
        <dbReference type="SAM" id="Phobius"/>
    </source>
</evidence>
<evidence type="ECO:0000313" key="2">
    <source>
        <dbReference type="EMBL" id="OQR74820.1"/>
    </source>
</evidence>
<feature type="transmembrane region" description="Helical" evidence="1">
    <location>
        <begin position="27"/>
        <end position="47"/>
    </location>
</feature>
<keyword evidence="1" id="KW-0812">Transmembrane</keyword>
<dbReference type="AlphaFoldDB" id="A0A1V9XMT0"/>
<evidence type="ECO:0000313" key="3">
    <source>
        <dbReference type="Proteomes" id="UP000192247"/>
    </source>
</evidence>
<feature type="non-terminal residue" evidence="2">
    <location>
        <position position="1"/>
    </location>
</feature>
<comment type="caution">
    <text evidence="2">The sequence shown here is derived from an EMBL/GenBank/DDBJ whole genome shotgun (WGS) entry which is preliminary data.</text>
</comment>
<sequence length="158" mass="17381">FVRFRYHYSLGTFVKVISNLLILTQKLIIAVLSQFLSSLFIASRIVLPILRKILSLLSIIVATQADGKLDPDSNNRAAWSLQQVELVPHRECTIPEIAPVSVSPGADTRCNFETMPPPVSSPLMGLQAWSVLGPDGRFRFPVLTSRLKGPGTRSRAAV</sequence>
<protein>
    <submittedName>
        <fullName evidence="2">Uncharacterized protein</fullName>
    </submittedName>
</protein>
<keyword evidence="1" id="KW-0472">Membrane</keyword>
<keyword evidence="3" id="KW-1185">Reference proteome</keyword>
<organism evidence="2 3">
    <name type="scientific">Tropilaelaps mercedesae</name>
    <dbReference type="NCBI Taxonomy" id="418985"/>
    <lineage>
        <taxon>Eukaryota</taxon>
        <taxon>Metazoa</taxon>
        <taxon>Ecdysozoa</taxon>
        <taxon>Arthropoda</taxon>
        <taxon>Chelicerata</taxon>
        <taxon>Arachnida</taxon>
        <taxon>Acari</taxon>
        <taxon>Parasitiformes</taxon>
        <taxon>Mesostigmata</taxon>
        <taxon>Gamasina</taxon>
        <taxon>Dermanyssoidea</taxon>
        <taxon>Laelapidae</taxon>
        <taxon>Tropilaelaps</taxon>
    </lineage>
</organism>
<gene>
    <name evidence="2" type="ORF">BIW11_08825</name>
</gene>
<accession>A0A1V9XMT0</accession>
<dbReference type="Proteomes" id="UP000192247">
    <property type="component" value="Unassembled WGS sequence"/>
</dbReference>
<dbReference type="EMBL" id="MNPL01007311">
    <property type="protein sequence ID" value="OQR74820.1"/>
    <property type="molecule type" value="Genomic_DNA"/>
</dbReference>
<reference evidence="2 3" key="1">
    <citation type="journal article" date="2017" name="Gigascience">
        <title>Draft genome of the honey bee ectoparasitic mite, Tropilaelaps mercedesae, is shaped by the parasitic life history.</title>
        <authorList>
            <person name="Dong X."/>
            <person name="Armstrong S.D."/>
            <person name="Xia D."/>
            <person name="Makepeace B.L."/>
            <person name="Darby A.C."/>
            <person name="Kadowaki T."/>
        </authorList>
    </citation>
    <scope>NUCLEOTIDE SEQUENCE [LARGE SCALE GENOMIC DNA]</scope>
    <source>
        <strain evidence="2">Wuxi-XJTLU</strain>
    </source>
</reference>
<keyword evidence="1" id="KW-1133">Transmembrane helix</keyword>